<proteinExistence type="predicted"/>
<dbReference type="RefSeq" id="WP_354643853.1">
    <property type="nucleotide sequence ID" value="NZ_CP159872.1"/>
</dbReference>
<organism evidence="1">
    <name type="scientific">Kitasatospora camelliae</name>
    <dbReference type="NCBI Taxonomy" id="3156397"/>
    <lineage>
        <taxon>Bacteria</taxon>
        <taxon>Bacillati</taxon>
        <taxon>Actinomycetota</taxon>
        <taxon>Actinomycetes</taxon>
        <taxon>Kitasatosporales</taxon>
        <taxon>Streptomycetaceae</taxon>
        <taxon>Kitasatospora</taxon>
    </lineage>
</organism>
<dbReference type="EMBL" id="CP159872">
    <property type="protein sequence ID" value="XCM82918.1"/>
    <property type="molecule type" value="Genomic_DNA"/>
</dbReference>
<sequence>MADPQMTVPLAPVLDEYIRMHSELTLTVTQLRVLVAERDRELADVKAKLAALEGQAQPWPEQAGAVG</sequence>
<reference evidence="1" key="1">
    <citation type="submission" date="2024-06" db="EMBL/GenBank/DDBJ databases">
        <title>The genome sequences of Kitasatospora sp. strain HUAS MG31.</title>
        <authorList>
            <person name="Mo P."/>
        </authorList>
    </citation>
    <scope>NUCLEOTIDE SEQUENCE</scope>
    <source>
        <strain evidence="1">HUAS MG31</strain>
    </source>
</reference>
<evidence type="ECO:0000313" key="1">
    <source>
        <dbReference type="EMBL" id="XCM82918.1"/>
    </source>
</evidence>
<protein>
    <submittedName>
        <fullName evidence="1">Uncharacterized protein</fullName>
    </submittedName>
</protein>
<dbReference type="KEGG" id="kcm:ABWK59_30390"/>
<name>A0AAU8K6N4_9ACTN</name>
<gene>
    <name evidence="1" type="ORF">ABWK59_30390</name>
</gene>
<accession>A0AAU8K6N4</accession>
<dbReference type="AlphaFoldDB" id="A0AAU8K6N4"/>